<comment type="caution">
    <text evidence="2">The sequence shown here is derived from an EMBL/GenBank/DDBJ whole genome shotgun (WGS) entry which is preliminary data.</text>
</comment>
<name>A0AAE3TAT5_9RHOB</name>
<feature type="signal peptide" evidence="1">
    <location>
        <begin position="1"/>
        <end position="20"/>
    </location>
</feature>
<organism evidence="2 3">
    <name type="scientific">Psychromarinibacter sediminicola</name>
    <dbReference type="NCBI Taxonomy" id="3033385"/>
    <lineage>
        <taxon>Bacteria</taxon>
        <taxon>Pseudomonadati</taxon>
        <taxon>Pseudomonadota</taxon>
        <taxon>Alphaproteobacteria</taxon>
        <taxon>Rhodobacterales</taxon>
        <taxon>Paracoccaceae</taxon>
        <taxon>Psychromarinibacter</taxon>
    </lineage>
</organism>
<dbReference type="AlphaFoldDB" id="A0AAE3TAT5"/>
<keyword evidence="1" id="KW-0732">Signal</keyword>
<dbReference type="EMBL" id="JARGYC010000079">
    <property type="protein sequence ID" value="MDF0603188.1"/>
    <property type="molecule type" value="Genomic_DNA"/>
</dbReference>
<accession>A0AAE3TAT5</accession>
<feature type="chain" id="PRO_5042089579" evidence="1">
    <location>
        <begin position="21"/>
        <end position="178"/>
    </location>
</feature>
<keyword evidence="3" id="KW-1185">Reference proteome</keyword>
<evidence type="ECO:0000313" key="2">
    <source>
        <dbReference type="EMBL" id="MDF0603188.1"/>
    </source>
</evidence>
<evidence type="ECO:0000313" key="3">
    <source>
        <dbReference type="Proteomes" id="UP001220964"/>
    </source>
</evidence>
<dbReference type="RefSeq" id="WP_275569311.1">
    <property type="nucleotide sequence ID" value="NZ_JARGYC010000079.1"/>
</dbReference>
<proteinExistence type="predicted"/>
<sequence>MPLRILLALCLAAPALPAAADSVAYRFEWPGAGGYAMRGALSFDAALMGTQRVLETDVQCFVIEGYHQEERIGRWALGMKDEETTWRLTFDPVLEEFVVWGPQAPMPQAWNMDGGGYDCGPEGFGFNIGNAAQDLCVNGDLIEQSQVDPARAFPAERDDDYPFPADACRAEMLMSRLR</sequence>
<protein>
    <submittedName>
        <fullName evidence="2">Uncharacterized protein</fullName>
    </submittedName>
</protein>
<gene>
    <name evidence="2" type="ORF">P1J78_20800</name>
</gene>
<dbReference type="Proteomes" id="UP001220964">
    <property type="component" value="Unassembled WGS sequence"/>
</dbReference>
<evidence type="ECO:0000256" key="1">
    <source>
        <dbReference type="SAM" id="SignalP"/>
    </source>
</evidence>
<reference evidence="2" key="1">
    <citation type="submission" date="2023-03" db="EMBL/GenBank/DDBJ databases">
        <title>Multiphase analysis and comparison of six strains from genera Psychromarinibacter, Lutimaribacter, and Maritimibacter, including a novel species: Psychromarinibacter sediminicola sp. nov.</title>
        <authorList>
            <person name="Wang Y.-H."/>
            <person name="Ye M.-Q."/>
            <person name="Du Z.-J."/>
        </authorList>
    </citation>
    <scope>NUCLEOTIDE SEQUENCE</scope>
    <source>
        <strain evidence="2">C21-152</strain>
    </source>
</reference>